<evidence type="ECO:0008006" key="3">
    <source>
        <dbReference type="Google" id="ProtNLM"/>
    </source>
</evidence>
<dbReference type="Proteomes" id="UP000658131">
    <property type="component" value="Unassembled WGS sequence"/>
</dbReference>
<dbReference type="EMBL" id="JACRTB010000007">
    <property type="protein sequence ID" value="MBC8575815.1"/>
    <property type="molecule type" value="Genomic_DNA"/>
</dbReference>
<proteinExistence type="predicted"/>
<evidence type="ECO:0000313" key="1">
    <source>
        <dbReference type="EMBL" id="MBC8575815.1"/>
    </source>
</evidence>
<sequence>MRKFIIKASGQITLPVTPESFEVSCGRRTETVNIHEVGDVNLPGGMALGTIKVGCMFPENDYPFALDSGEPYEYVERIEKIIKRKKPVRFVVSGTGINERVLIEEISYGERDGTGDVYATITMRGYRKVSASQTAAAGAIAVPAVTSPAVNLPRESDTDAAAPVQKRLPSYDGKKYQSYAEIVKDAYKITDGSEMYRLGLALSRYNNSEKNTVPAMLFSDQTIVCPPLDVLNNVGRTDKRMLL</sequence>
<keyword evidence="2" id="KW-1185">Reference proteome</keyword>
<dbReference type="RefSeq" id="WP_262399385.1">
    <property type="nucleotide sequence ID" value="NZ_JACRTB010000007.1"/>
</dbReference>
<reference evidence="1 2" key="1">
    <citation type="submission" date="2020-08" db="EMBL/GenBank/DDBJ databases">
        <title>Genome public.</title>
        <authorList>
            <person name="Liu C."/>
            <person name="Sun Q."/>
        </authorList>
    </citation>
    <scope>NUCLEOTIDE SEQUENCE [LARGE SCALE GENOMIC DNA]</scope>
    <source>
        <strain evidence="1 2">BX1</strain>
    </source>
</reference>
<accession>A0ABR7NHZ8</accession>
<name>A0ABR7NHZ8_9FIRM</name>
<gene>
    <name evidence="1" type="ORF">H8717_05235</name>
</gene>
<comment type="caution">
    <text evidence="1">The sequence shown here is derived from an EMBL/GenBank/DDBJ whole genome shotgun (WGS) entry which is preliminary data.</text>
</comment>
<protein>
    <recommendedName>
        <fullName evidence="3">Phage protein</fullName>
    </recommendedName>
</protein>
<evidence type="ECO:0000313" key="2">
    <source>
        <dbReference type="Proteomes" id="UP000658131"/>
    </source>
</evidence>
<organism evidence="1 2">
    <name type="scientific">Yanshouia hominis</name>
    <dbReference type="NCBI Taxonomy" id="2763673"/>
    <lineage>
        <taxon>Bacteria</taxon>
        <taxon>Bacillati</taxon>
        <taxon>Bacillota</taxon>
        <taxon>Clostridia</taxon>
        <taxon>Eubacteriales</taxon>
        <taxon>Oscillospiraceae</taxon>
        <taxon>Yanshouia</taxon>
    </lineage>
</organism>